<proteinExistence type="predicted"/>
<evidence type="ECO:0000256" key="1">
    <source>
        <dbReference type="SAM" id="MobiDB-lite"/>
    </source>
</evidence>
<comment type="caution">
    <text evidence="2">The sequence shown here is derived from an EMBL/GenBank/DDBJ whole genome shotgun (WGS) entry which is preliminary data.</text>
</comment>
<dbReference type="EMBL" id="JADBEF010000001">
    <property type="protein sequence ID" value="MBE1558770.1"/>
    <property type="molecule type" value="Genomic_DNA"/>
</dbReference>
<evidence type="ECO:0000313" key="3">
    <source>
        <dbReference type="Proteomes" id="UP000661607"/>
    </source>
</evidence>
<organism evidence="2 3">
    <name type="scientific">Nonomuraea africana</name>
    <dbReference type="NCBI Taxonomy" id="46171"/>
    <lineage>
        <taxon>Bacteria</taxon>
        <taxon>Bacillati</taxon>
        <taxon>Actinomycetota</taxon>
        <taxon>Actinomycetes</taxon>
        <taxon>Streptosporangiales</taxon>
        <taxon>Streptosporangiaceae</taxon>
        <taxon>Nonomuraea</taxon>
    </lineage>
</organism>
<feature type="region of interest" description="Disordered" evidence="1">
    <location>
        <begin position="1"/>
        <end position="20"/>
    </location>
</feature>
<sequence>MRIDHIPVAGGEPPAGAEPSRVRSLIRELRPSRRSALKGLGVAVATAALVPLEWVFTKSMALAAGPTSEWTRSNCTDGYPNGYGQQSNNWWVGGTATCFGGWRRGSYPCSGGYHFEGWRGYSDEGYTSSRTASYCGTSSTRNAWRWTTSGLVYRCSDAITTCVWNSGERHTALTISMCRV</sequence>
<evidence type="ECO:0000313" key="2">
    <source>
        <dbReference type="EMBL" id="MBE1558770.1"/>
    </source>
</evidence>
<dbReference type="PROSITE" id="PS51318">
    <property type="entry name" value="TAT"/>
    <property type="match status" value="1"/>
</dbReference>
<accession>A0ABR9K9T1</accession>
<dbReference type="Proteomes" id="UP000661607">
    <property type="component" value="Unassembled WGS sequence"/>
</dbReference>
<gene>
    <name evidence="2" type="ORF">H4W81_001549</name>
</gene>
<reference evidence="2 3" key="1">
    <citation type="submission" date="2020-10" db="EMBL/GenBank/DDBJ databases">
        <title>Sequencing the genomes of 1000 actinobacteria strains.</title>
        <authorList>
            <person name="Klenk H.-P."/>
        </authorList>
    </citation>
    <scope>NUCLEOTIDE SEQUENCE [LARGE SCALE GENOMIC DNA]</scope>
    <source>
        <strain evidence="2 3">DSM 43748</strain>
    </source>
</reference>
<dbReference type="RefSeq" id="WP_192774144.1">
    <property type="nucleotide sequence ID" value="NZ_BAAASY010000037.1"/>
</dbReference>
<keyword evidence="3" id="KW-1185">Reference proteome</keyword>
<protein>
    <submittedName>
        <fullName evidence="2">Tfp pilus assembly protein PilX</fullName>
    </submittedName>
</protein>
<name>A0ABR9K9T1_9ACTN</name>
<dbReference type="InterPro" id="IPR006311">
    <property type="entry name" value="TAT_signal"/>
</dbReference>